<name>A0A261WKR9_9PSED</name>
<protein>
    <submittedName>
        <fullName evidence="2">Uncharacterized protein</fullName>
    </submittedName>
</protein>
<evidence type="ECO:0000313" key="2">
    <source>
        <dbReference type="EMBL" id="OZI86582.1"/>
    </source>
</evidence>
<gene>
    <name evidence="2" type="ORF">CFN58_11810</name>
</gene>
<proteinExistence type="predicted"/>
<organism evidence="2 3">
    <name type="scientific">Pseudomonas avellanae</name>
    <dbReference type="NCBI Taxonomy" id="46257"/>
    <lineage>
        <taxon>Bacteria</taxon>
        <taxon>Pseudomonadati</taxon>
        <taxon>Pseudomonadota</taxon>
        <taxon>Gammaproteobacteria</taxon>
        <taxon>Pseudomonadales</taxon>
        <taxon>Pseudomonadaceae</taxon>
        <taxon>Pseudomonas</taxon>
    </lineage>
</organism>
<dbReference type="EMBL" id="NKQU01000557">
    <property type="protein sequence ID" value="OZI86582.1"/>
    <property type="molecule type" value="Genomic_DNA"/>
</dbReference>
<sequence>MGFCPEGVGASGGYDGCDGLRSGPEISDLDSPGVPWTLVLLPVPGSSRTSPLLQKSRDRGQAKRRTVRIYKNRKIAHTLTAGFHQTLQHKAYLPASVPRTVNAPCVSTSASSTALVSPRKCWPFWVGAI</sequence>
<reference evidence="3" key="1">
    <citation type="journal article" date="2016" name="Sci. Rep.">
        <title>Genome analysis of the kiwifruit canker pathogen Pseudomonas syringae pv. actinidiae biovar 5.</title>
        <authorList>
            <person name="Fujikawa T."/>
            <person name="Sawada H."/>
        </authorList>
    </citation>
    <scope>NUCLEOTIDE SEQUENCE [LARGE SCALE GENOMIC DNA]</scope>
    <source>
        <strain evidence="3">MAFF 212061</strain>
    </source>
</reference>
<evidence type="ECO:0000256" key="1">
    <source>
        <dbReference type="SAM" id="MobiDB-lite"/>
    </source>
</evidence>
<comment type="caution">
    <text evidence="2">The sequence shown here is derived from an EMBL/GenBank/DDBJ whole genome shotgun (WGS) entry which is preliminary data.</text>
</comment>
<dbReference type="Proteomes" id="UP000217163">
    <property type="component" value="Unassembled WGS sequence"/>
</dbReference>
<accession>A0A261WKR9</accession>
<dbReference type="AlphaFoldDB" id="A0A261WKR9"/>
<feature type="region of interest" description="Disordered" evidence="1">
    <location>
        <begin position="44"/>
        <end position="63"/>
    </location>
</feature>
<evidence type="ECO:0000313" key="3">
    <source>
        <dbReference type="Proteomes" id="UP000217163"/>
    </source>
</evidence>